<dbReference type="CDD" id="cd00279">
    <property type="entry name" value="YlxR"/>
    <property type="match status" value="1"/>
</dbReference>
<evidence type="ECO:0000259" key="1">
    <source>
        <dbReference type="Pfam" id="PF04296"/>
    </source>
</evidence>
<evidence type="ECO:0000313" key="2">
    <source>
        <dbReference type="EMBL" id="AQY51126.1"/>
    </source>
</evidence>
<dbReference type="EMBL" id="CP011102">
    <property type="protein sequence ID" value="AQY51126.1"/>
    <property type="molecule type" value="Genomic_DNA"/>
</dbReference>
<dbReference type="PANTHER" id="PTHR34215:SF1">
    <property type="entry name" value="YLXR DOMAIN-CONTAINING PROTEIN"/>
    <property type="match status" value="1"/>
</dbReference>
<evidence type="ECO:0000313" key="3">
    <source>
        <dbReference type="EMBL" id="MBC1502008.1"/>
    </source>
</evidence>
<reference evidence="4" key="2">
    <citation type="submission" date="2015-03" db="EMBL/GenBank/DDBJ databases">
        <authorList>
            <person name="Ferrari E."/>
            <person name="Walter M.C."/>
            <person name="Huptas C."/>
            <person name="Scherer S."/>
            <person name="Mueller-Herbst S."/>
        </authorList>
    </citation>
    <scope>NUCLEOTIDE SEQUENCE [LARGE SCALE GENOMIC DNA]</scope>
    <source>
        <strain evidence="4">LWP01</strain>
    </source>
</reference>
<dbReference type="Gene3D" id="3.30.1230.10">
    <property type="entry name" value="YlxR-like"/>
    <property type="match status" value="1"/>
</dbReference>
<dbReference type="InterPro" id="IPR037465">
    <property type="entry name" value="YlxR"/>
</dbReference>
<dbReference type="SUPFAM" id="SSF64376">
    <property type="entry name" value="YlxR-like"/>
    <property type="match status" value="1"/>
</dbReference>
<dbReference type="AlphaFoldDB" id="A0A1S7FUJ4"/>
<dbReference type="GO" id="GO:0003677">
    <property type="term" value="F:DNA binding"/>
    <property type="evidence" value="ECO:0007669"/>
    <property type="project" value="UniProtKB-KW"/>
</dbReference>
<dbReference type="EMBL" id="JAARRL010000037">
    <property type="protein sequence ID" value="MBC1502008.1"/>
    <property type="molecule type" value="Genomic_DNA"/>
</dbReference>
<organism evidence="2 4">
    <name type="scientific">Listeria weihenstephanensis</name>
    <dbReference type="NCBI Taxonomy" id="1006155"/>
    <lineage>
        <taxon>Bacteria</taxon>
        <taxon>Bacillati</taxon>
        <taxon>Bacillota</taxon>
        <taxon>Bacilli</taxon>
        <taxon>Bacillales</taxon>
        <taxon>Listeriaceae</taxon>
        <taxon>Listeria</taxon>
    </lineage>
</organism>
<reference evidence="2" key="1">
    <citation type="submission" date="2015-03" db="EMBL/GenBank/DDBJ databases">
        <authorList>
            <person name="Murphy D."/>
        </authorList>
    </citation>
    <scope>NUCLEOTIDE SEQUENCE [LARGE SCALE GENOMIC DNA]</scope>
    <source>
        <strain evidence="2">WS 4560</strain>
    </source>
</reference>
<evidence type="ECO:0000313" key="4">
    <source>
        <dbReference type="Proteomes" id="UP000223060"/>
    </source>
</evidence>
<dbReference type="PANTHER" id="PTHR34215">
    <property type="entry name" value="BLL0784 PROTEIN"/>
    <property type="match status" value="1"/>
</dbReference>
<protein>
    <submittedName>
        <fullName evidence="2">DNA-binding protein</fullName>
    </submittedName>
    <submittedName>
        <fullName evidence="3">YlxR family protein</fullName>
    </submittedName>
</protein>
<sequence>MRNKKIPLRKCIVTGERKPKGELLRIAYSKDGVLTIDPSGKAPGRGFYIIIDSKVAEKAKKKNSIFQQMKMPEQDGFYDQLIDYVKTIEGANHGS</sequence>
<evidence type="ECO:0000313" key="5">
    <source>
        <dbReference type="Proteomes" id="UP000564536"/>
    </source>
</evidence>
<dbReference type="Proteomes" id="UP000223060">
    <property type="component" value="Chromosome"/>
</dbReference>
<name>A0A1S7FUJ4_9LIST</name>
<feature type="domain" description="YlxR" evidence="1">
    <location>
        <begin position="9"/>
        <end position="82"/>
    </location>
</feature>
<keyword evidence="4" id="KW-1185">Reference proteome</keyword>
<gene>
    <name evidence="3" type="ORF">HB943_15510</name>
    <name evidence="2" type="ORF">UE46_08755</name>
</gene>
<reference evidence="3 5" key="3">
    <citation type="submission" date="2020-03" db="EMBL/GenBank/DDBJ databases">
        <title>Soil Listeria distribution.</title>
        <authorList>
            <person name="Liao J."/>
            <person name="Wiedmann M."/>
        </authorList>
    </citation>
    <scope>NUCLEOTIDE SEQUENCE [LARGE SCALE GENOMIC DNA]</scope>
    <source>
        <strain evidence="3 5">FSL L7-1523</strain>
    </source>
</reference>
<proteinExistence type="predicted"/>
<dbReference type="RefSeq" id="WP_036061991.1">
    <property type="nucleotide sequence ID" value="NZ_CP011102.1"/>
</dbReference>
<accession>A0A1S7FUJ4</accession>
<dbReference type="Pfam" id="PF04296">
    <property type="entry name" value="YlxR"/>
    <property type="match status" value="1"/>
</dbReference>
<dbReference type="InterPro" id="IPR007393">
    <property type="entry name" value="YlxR_dom"/>
</dbReference>
<dbReference type="NCBIfam" id="NF047356">
    <property type="entry name" value="RNA_bind_RnpM"/>
    <property type="match status" value="1"/>
</dbReference>
<dbReference type="Proteomes" id="UP000564536">
    <property type="component" value="Unassembled WGS sequence"/>
</dbReference>
<dbReference type="InterPro" id="IPR035931">
    <property type="entry name" value="YlxR-like_sf"/>
</dbReference>
<dbReference type="KEGG" id="lwi:UE46_08755"/>
<keyword evidence="2" id="KW-0238">DNA-binding</keyword>